<reference evidence="5 6" key="1">
    <citation type="submission" date="2020-02" db="EMBL/GenBank/DDBJ databases">
        <title>Synteny-based analysis reveals conserved mechanism for high triclosan tolerance in Pseudomonas, as well as instances of horizontal transfer.</title>
        <authorList>
            <person name="Mcfarland A.G."/>
            <person name="Bertucci H.K."/>
            <person name="Litmann E."/>
            <person name="Shen J."/>
            <person name="Huttenhower C."/>
            <person name="Hartmann E.M."/>
        </authorList>
    </citation>
    <scope>NUCLEOTIDE SEQUENCE [LARGE SCALE GENOMIC DNA]</scope>
    <source>
        <strain evidence="5 6">115A1</strain>
    </source>
</reference>
<dbReference type="PROSITE" id="PS51450">
    <property type="entry name" value="LRR"/>
    <property type="match status" value="1"/>
</dbReference>
<dbReference type="GO" id="GO:0016301">
    <property type="term" value="F:kinase activity"/>
    <property type="evidence" value="ECO:0007669"/>
    <property type="project" value="UniProtKB-KW"/>
</dbReference>
<accession>A0ABR5Z479</accession>
<keyword evidence="5" id="KW-0808">Transferase</keyword>
<dbReference type="InterPro" id="IPR000719">
    <property type="entry name" value="Prot_kinase_dom"/>
</dbReference>
<dbReference type="Pfam" id="PF12799">
    <property type="entry name" value="LRR_4"/>
    <property type="match status" value="1"/>
</dbReference>
<keyword evidence="3" id="KW-0067">ATP-binding</keyword>
<name>A0ABR5Z479_9GAMM</name>
<proteinExistence type="predicted"/>
<dbReference type="SMART" id="SM00364">
    <property type="entry name" value="LRR_BAC"/>
    <property type="match status" value="4"/>
</dbReference>
<feature type="domain" description="Protein kinase" evidence="4">
    <location>
        <begin position="207"/>
        <end position="457"/>
    </location>
</feature>
<dbReference type="RefSeq" id="WP_181072084.1">
    <property type="nucleotide sequence ID" value="NZ_JAAMRF010000009.1"/>
</dbReference>
<protein>
    <submittedName>
        <fullName evidence="5">Protein kinase</fullName>
    </submittedName>
</protein>
<evidence type="ECO:0000256" key="1">
    <source>
        <dbReference type="ARBA" id="ARBA00022614"/>
    </source>
</evidence>
<organism evidence="5 6">
    <name type="scientific">Stutzerimonas azotifigens</name>
    <dbReference type="NCBI Taxonomy" id="291995"/>
    <lineage>
        <taxon>Bacteria</taxon>
        <taxon>Pseudomonadati</taxon>
        <taxon>Pseudomonadota</taxon>
        <taxon>Gammaproteobacteria</taxon>
        <taxon>Pseudomonadales</taxon>
        <taxon>Pseudomonadaceae</taxon>
        <taxon>Stutzerimonas</taxon>
    </lineage>
</organism>
<dbReference type="Pfam" id="PF07714">
    <property type="entry name" value="PK_Tyr_Ser-Thr"/>
    <property type="match status" value="1"/>
</dbReference>
<dbReference type="Gene3D" id="3.30.200.20">
    <property type="entry name" value="Phosphorylase Kinase, domain 1"/>
    <property type="match status" value="1"/>
</dbReference>
<dbReference type="PANTHER" id="PTHR48051:SF1">
    <property type="entry name" value="RAS SUPPRESSOR PROTEIN 1"/>
    <property type="match status" value="1"/>
</dbReference>
<dbReference type="EMBL" id="JAAMRF010000009">
    <property type="protein sequence ID" value="MBA1275039.1"/>
    <property type="molecule type" value="Genomic_DNA"/>
</dbReference>
<dbReference type="Gene3D" id="1.10.510.10">
    <property type="entry name" value="Transferase(Phosphotransferase) domain 1"/>
    <property type="match status" value="1"/>
</dbReference>
<sequence>MHTLEQLKRGELAGTTRLDLSAELAEFPPEIFDLADSLEVLNLSGNRLSSLPADLHRLHRLKILFCSHNRFTEVPASVGRCEQLEMVGFKANQISHLPAEALPPRLRWLTLTDNRLEHLPEALGDCERLQKLLLAGNCLQALPASLARCSNLELIRIAANQLTSLPDWLLTMPRLAWLAFAGNPFSDANEAVTLSLHPLPPVSRETITLEEVLGQGASGVIYRAIWQPAGQPARAMAAKLFKGSVTSDGLPHSEMAASIAAGVHPNLVRVTGPLAEGAEEAPGLLLELIEPQFQPLAGPPSLESCTRDCYAQDQRFSLEQTLGIARGVASVTAHLHALGILHGDLYAHNLLVDPAGQCLLSDFGAASFFEPDTVQGLALQRIEARAFGCLLEELLKRTEPADQQARIDALWQLQRRCVAEQSLERPTFEWLSGQLATLELSRQRPKRKRRYTFSASQ</sequence>
<dbReference type="PROSITE" id="PS00107">
    <property type="entry name" value="PROTEIN_KINASE_ATP"/>
    <property type="match status" value="1"/>
</dbReference>
<evidence type="ECO:0000256" key="3">
    <source>
        <dbReference type="PROSITE-ProRule" id="PRU10141"/>
    </source>
</evidence>
<dbReference type="PROSITE" id="PS50011">
    <property type="entry name" value="PROTEIN_KINASE_DOM"/>
    <property type="match status" value="1"/>
</dbReference>
<evidence type="ECO:0000256" key="2">
    <source>
        <dbReference type="ARBA" id="ARBA00022737"/>
    </source>
</evidence>
<evidence type="ECO:0000313" key="5">
    <source>
        <dbReference type="EMBL" id="MBA1275039.1"/>
    </source>
</evidence>
<keyword evidence="3" id="KW-0547">Nucleotide-binding</keyword>
<evidence type="ECO:0000259" key="4">
    <source>
        <dbReference type="PROSITE" id="PS50011"/>
    </source>
</evidence>
<keyword evidence="1" id="KW-0433">Leucine-rich repeat</keyword>
<dbReference type="SUPFAM" id="SSF56112">
    <property type="entry name" value="Protein kinase-like (PK-like)"/>
    <property type="match status" value="1"/>
</dbReference>
<dbReference type="InterPro" id="IPR017441">
    <property type="entry name" value="Protein_kinase_ATP_BS"/>
</dbReference>
<keyword evidence="2" id="KW-0677">Repeat</keyword>
<dbReference type="InterPro" id="IPR001245">
    <property type="entry name" value="Ser-Thr/Tyr_kinase_cat_dom"/>
</dbReference>
<comment type="caution">
    <text evidence="5">The sequence shown here is derived from an EMBL/GenBank/DDBJ whole genome shotgun (WGS) entry which is preliminary data.</text>
</comment>
<dbReference type="InterPro" id="IPR032675">
    <property type="entry name" value="LRR_dom_sf"/>
</dbReference>
<gene>
    <name evidence="5" type="ORF">G7026_16930</name>
</gene>
<feature type="binding site" evidence="3">
    <location>
        <position position="239"/>
    </location>
    <ligand>
        <name>ATP</name>
        <dbReference type="ChEBI" id="CHEBI:30616"/>
    </ligand>
</feature>
<keyword evidence="6" id="KW-1185">Reference proteome</keyword>
<dbReference type="SUPFAM" id="SSF52058">
    <property type="entry name" value="L domain-like"/>
    <property type="match status" value="1"/>
</dbReference>
<dbReference type="InterPro" id="IPR003591">
    <property type="entry name" value="Leu-rich_rpt_typical-subtyp"/>
</dbReference>
<dbReference type="PANTHER" id="PTHR48051">
    <property type="match status" value="1"/>
</dbReference>
<dbReference type="Proteomes" id="UP000786387">
    <property type="component" value="Unassembled WGS sequence"/>
</dbReference>
<dbReference type="InterPro" id="IPR025875">
    <property type="entry name" value="Leu-rich_rpt_4"/>
</dbReference>
<dbReference type="InterPro" id="IPR050216">
    <property type="entry name" value="LRR_domain-containing"/>
</dbReference>
<keyword evidence="5" id="KW-0418">Kinase</keyword>
<dbReference type="InterPro" id="IPR001611">
    <property type="entry name" value="Leu-rich_rpt"/>
</dbReference>
<dbReference type="SMART" id="SM00369">
    <property type="entry name" value="LRR_TYP"/>
    <property type="match status" value="5"/>
</dbReference>
<evidence type="ECO:0000313" key="6">
    <source>
        <dbReference type="Proteomes" id="UP000786387"/>
    </source>
</evidence>
<dbReference type="InterPro" id="IPR011009">
    <property type="entry name" value="Kinase-like_dom_sf"/>
</dbReference>
<dbReference type="Gene3D" id="3.80.10.10">
    <property type="entry name" value="Ribonuclease Inhibitor"/>
    <property type="match status" value="2"/>
</dbReference>